<feature type="non-terminal residue" evidence="2">
    <location>
        <position position="1"/>
    </location>
</feature>
<feature type="transmembrane region" description="Helical" evidence="1">
    <location>
        <begin position="6"/>
        <end position="35"/>
    </location>
</feature>
<dbReference type="EMBL" id="JBHTHR010000126">
    <property type="protein sequence ID" value="MFD0800966.1"/>
    <property type="molecule type" value="Genomic_DNA"/>
</dbReference>
<accession>A0ABW3BCA2</accession>
<evidence type="ECO:0000313" key="3">
    <source>
        <dbReference type="Proteomes" id="UP001596956"/>
    </source>
</evidence>
<keyword evidence="3" id="KW-1185">Reference proteome</keyword>
<sequence length="117" mass="11095">GGAAQFGLACAAVTGSAAALVLMAVPAGLGGGCCYPLTRTLAQDFFGSRDSADIPGLVYSAKALGGLAGVGGAAGLVALAPHAGPVLCLVCAGLAGLAAAAVAARLRRPVPIRTLPL</sequence>
<proteinExistence type="predicted"/>
<keyword evidence="1" id="KW-0472">Membrane</keyword>
<gene>
    <name evidence="2" type="ORF">ACFQZU_06490</name>
</gene>
<dbReference type="SUPFAM" id="SSF103473">
    <property type="entry name" value="MFS general substrate transporter"/>
    <property type="match status" value="1"/>
</dbReference>
<feature type="transmembrane region" description="Helical" evidence="1">
    <location>
        <begin position="83"/>
        <end position="104"/>
    </location>
</feature>
<name>A0ABW3BCA2_9ACTN</name>
<dbReference type="InterPro" id="IPR036259">
    <property type="entry name" value="MFS_trans_sf"/>
</dbReference>
<comment type="caution">
    <text evidence="2">The sequence shown here is derived from an EMBL/GenBank/DDBJ whole genome shotgun (WGS) entry which is preliminary data.</text>
</comment>
<evidence type="ECO:0000256" key="1">
    <source>
        <dbReference type="SAM" id="Phobius"/>
    </source>
</evidence>
<dbReference type="Proteomes" id="UP001596956">
    <property type="component" value="Unassembled WGS sequence"/>
</dbReference>
<feature type="transmembrane region" description="Helical" evidence="1">
    <location>
        <begin position="56"/>
        <end position="77"/>
    </location>
</feature>
<keyword evidence="1" id="KW-0812">Transmembrane</keyword>
<protein>
    <submittedName>
        <fullName evidence="2">MFS transporter</fullName>
    </submittedName>
</protein>
<organism evidence="2 3">
    <name type="scientific">Streptomonospora algeriensis</name>
    <dbReference type="NCBI Taxonomy" id="995084"/>
    <lineage>
        <taxon>Bacteria</taxon>
        <taxon>Bacillati</taxon>
        <taxon>Actinomycetota</taxon>
        <taxon>Actinomycetes</taxon>
        <taxon>Streptosporangiales</taxon>
        <taxon>Nocardiopsidaceae</taxon>
        <taxon>Streptomonospora</taxon>
    </lineage>
</organism>
<reference evidence="3" key="1">
    <citation type="journal article" date="2019" name="Int. J. Syst. Evol. Microbiol.">
        <title>The Global Catalogue of Microorganisms (GCM) 10K type strain sequencing project: providing services to taxonomists for standard genome sequencing and annotation.</title>
        <authorList>
            <consortium name="The Broad Institute Genomics Platform"/>
            <consortium name="The Broad Institute Genome Sequencing Center for Infectious Disease"/>
            <person name="Wu L."/>
            <person name="Ma J."/>
        </authorList>
    </citation>
    <scope>NUCLEOTIDE SEQUENCE [LARGE SCALE GENOMIC DNA]</scope>
    <source>
        <strain evidence="3">CCUG 63369</strain>
    </source>
</reference>
<evidence type="ECO:0000313" key="2">
    <source>
        <dbReference type="EMBL" id="MFD0800966.1"/>
    </source>
</evidence>
<dbReference type="Gene3D" id="1.20.1250.20">
    <property type="entry name" value="MFS general substrate transporter like domains"/>
    <property type="match status" value="1"/>
</dbReference>
<keyword evidence="1" id="KW-1133">Transmembrane helix</keyword>